<dbReference type="OrthoDB" id="1928518at2759"/>
<dbReference type="Proteomes" id="UP000291084">
    <property type="component" value="Chromosome 2"/>
</dbReference>
<gene>
    <name evidence="2" type="primary">Vigan.02G006900</name>
    <name evidence="2" type="ORF">VIGAN_02006900</name>
</gene>
<name>A0A0S3RAH7_PHAAN</name>
<reference evidence="2 3" key="1">
    <citation type="journal article" date="2015" name="Sci. Rep.">
        <title>The power of single molecule real-time sequencing technology in the de novo assembly of a eukaryotic genome.</title>
        <authorList>
            <person name="Sakai H."/>
            <person name="Naito K."/>
            <person name="Ogiso-Tanaka E."/>
            <person name="Takahashi Y."/>
            <person name="Iseki K."/>
            <person name="Muto C."/>
            <person name="Satou K."/>
            <person name="Teruya K."/>
            <person name="Shiroma A."/>
            <person name="Shimoji M."/>
            <person name="Hirano T."/>
            <person name="Itoh T."/>
            <person name="Kaga A."/>
            <person name="Tomooka N."/>
        </authorList>
    </citation>
    <scope>NUCLEOTIDE SEQUENCE [LARGE SCALE GENOMIC DNA]</scope>
    <source>
        <strain evidence="3">cv. Shumari</strain>
    </source>
</reference>
<organism evidence="2 3">
    <name type="scientific">Vigna angularis var. angularis</name>
    <dbReference type="NCBI Taxonomy" id="157739"/>
    <lineage>
        <taxon>Eukaryota</taxon>
        <taxon>Viridiplantae</taxon>
        <taxon>Streptophyta</taxon>
        <taxon>Embryophyta</taxon>
        <taxon>Tracheophyta</taxon>
        <taxon>Spermatophyta</taxon>
        <taxon>Magnoliopsida</taxon>
        <taxon>eudicotyledons</taxon>
        <taxon>Gunneridae</taxon>
        <taxon>Pentapetalae</taxon>
        <taxon>rosids</taxon>
        <taxon>fabids</taxon>
        <taxon>Fabales</taxon>
        <taxon>Fabaceae</taxon>
        <taxon>Papilionoideae</taxon>
        <taxon>50 kb inversion clade</taxon>
        <taxon>NPAAA clade</taxon>
        <taxon>indigoferoid/millettioid clade</taxon>
        <taxon>Phaseoleae</taxon>
        <taxon>Vigna</taxon>
    </lineage>
</organism>
<evidence type="ECO:0000313" key="3">
    <source>
        <dbReference type="Proteomes" id="UP000291084"/>
    </source>
</evidence>
<dbReference type="AlphaFoldDB" id="A0A0S3RAH7"/>
<proteinExistence type="predicted"/>
<evidence type="ECO:0000313" key="2">
    <source>
        <dbReference type="EMBL" id="BAT77489.1"/>
    </source>
</evidence>
<dbReference type="EMBL" id="AP015035">
    <property type="protein sequence ID" value="BAT77489.1"/>
    <property type="molecule type" value="Genomic_DNA"/>
</dbReference>
<keyword evidence="3" id="KW-1185">Reference proteome</keyword>
<accession>A0A0S3RAH7</accession>
<sequence length="142" mass="15854">MCWLLQGELVPFRDARIKVAKGVLSSKGVGKLIGWGSVPVSGRKMWLMNQMGLIGGDFGKKCFYQSILARFINRYQYTMKLKRYIHDPLLSQNASNSSSLECFNGDSESNEEGQSLSNSRMNEEDDDATKELQPADPNEPGV</sequence>
<feature type="region of interest" description="Disordered" evidence="1">
    <location>
        <begin position="95"/>
        <end position="142"/>
    </location>
</feature>
<evidence type="ECO:0000256" key="1">
    <source>
        <dbReference type="SAM" id="MobiDB-lite"/>
    </source>
</evidence>
<protein>
    <submittedName>
        <fullName evidence="2">Uncharacterized protein</fullName>
    </submittedName>
</protein>